<keyword evidence="8" id="KW-1185">Reference proteome</keyword>
<keyword evidence="5" id="KW-0067">ATP-binding</keyword>
<evidence type="ECO:0000256" key="5">
    <source>
        <dbReference type="ARBA" id="ARBA00022840"/>
    </source>
</evidence>
<sequence>MGERTEVGEGTAYGGFDLVAIGRTGVDIYPLQHGVGLEEVRTFEKFLGGSATNVAVAAARHGRRVSLVTKVGRDPFGRYVRSEAERLGIDPVSISEIRGDGPPTPVTFCEVFPPDNFPLYFYRYPAAPDLLLTEEDLPLEAIRSAGVYWSTVTGLSQEPSRTTHFAAWRERGRVRNTVLDLDWRPMFWDSAEEAAQQIDQALEHVTVVVGNTEECEVAVGERDPHRAADALLERGVELAVVKQGPRGVLAATPDERVEVAPFPVEVVNGLGAGDGFGGALVHGLLAGWDLGRTIEFANVAGAIVAGRLECSTAMPTTAEVDAALAVHRRAS</sequence>
<feature type="domain" description="Carbohydrate kinase PfkB" evidence="6">
    <location>
        <begin position="17"/>
        <end position="316"/>
    </location>
</feature>
<reference evidence="7 8" key="1">
    <citation type="submission" date="2013-08" db="EMBL/GenBank/DDBJ databases">
        <title>The genome sequence of Knoellia sinensis.</title>
        <authorList>
            <person name="Zhu W."/>
            <person name="Wang G."/>
        </authorList>
    </citation>
    <scope>NUCLEOTIDE SEQUENCE [LARGE SCALE GENOMIC DNA]</scope>
    <source>
        <strain evidence="7 8">KCTC 19936</strain>
    </source>
</reference>
<dbReference type="PANTHER" id="PTHR43085">
    <property type="entry name" value="HEXOKINASE FAMILY MEMBER"/>
    <property type="match status" value="1"/>
</dbReference>
<dbReference type="InterPro" id="IPR050306">
    <property type="entry name" value="PfkB_Carbo_kinase"/>
</dbReference>
<dbReference type="Gene3D" id="3.40.1190.20">
    <property type="match status" value="1"/>
</dbReference>
<dbReference type="InterPro" id="IPR023314">
    <property type="entry name" value="Myo_inos_IolC-like_sf"/>
</dbReference>
<evidence type="ECO:0000313" key="7">
    <source>
        <dbReference type="EMBL" id="KGN31010.1"/>
    </source>
</evidence>
<dbReference type="Gene3D" id="2.20.150.10">
    <property type="entry name" value="putative 5-dehydro-2- deoxygluconokinase"/>
    <property type="match status" value="1"/>
</dbReference>
<dbReference type="InterPro" id="IPR011611">
    <property type="entry name" value="PfkB_dom"/>
</dbReference>
<keyword evidence="2" id="KW-0808">Transferase</keyword>
<name>A0A0A0J0X5_9MICO</name>
<dbReference type="InterPro" id="IPR029056">
    <property type="entry name" value="Ribokinase-like"/>
</dbReference>
<organism evidence="7 8">
    <name type="scientific">Knoellia sinensis KCTC 19936</name>
    <dbReference type="NCBI Taxonomy" id="1385520"/>
    <lineage>
        <taxon>Bacteria</taxon>
        <taxon>Bacillati</taxon>
        <taxon>Actinomycetota</taxon>
        <taxon>Actinomycetes</taxon>
        <taxon>Micrococcales</taxon>
        <taxon>Intrasporangiaceae</taxon>
        <taxon>Knoellia</taxon>
    </lineage>
</organism>
<dbReference type="OrthoDB" id="9792663at2"/>
<dbReference type="InterPro" id="IPR030830">
    <property type="entry name" value="Myo_inos_IolC"/>
</dbReference>
<dbReference type="GO" id="GO:0005524">
    <property type="term" value="F:ATP binding"/>
    <property type="evidence" value="ECO:0007669"/>
    <property type="project" value="UniProtKB-KW"/>
</dbReference>
<proteinExistence type="inferred from homology"/>
<dbReference type="SUPFAM" id="SSF53613">
    <property type="entry name" value="Ribokinase-like"/>
    <property type="match status" value="1"/>
</dbReference>
<dbReference type="PRINTS" id="PR00990">
    <property type="entry name" value="RIBOKINASE"/>
</dbReference>
<evidence type="ECO:0000256" key="1">
    <source>
        <dbReference type="ARBA" id="ARBA00010688"/>
    </source>
</evidence>
<dbReference type="RefSeq" id="WP_052110020.1">
    <property type="nucleotide sequence ID" value="NZ_AVPJ01000014.1"/>
</dbReference>
<protein>
    <submittedName>
        <fullName evidence="7">Sugar kinase</fullName>
    </submittedName>
</protein>
<dbReference type="PANTHER" id="PTHR43085:SF49">
    <property type="entry name" value="5-DEHYDRO-2-DEOXYGLUCONOKINASE"/>
    <property type="match status" value="1"/>
</dbReference>
<comment type="caution">
    <text evidence="7">The sequence shown here is derived from an EMBL/GenBank/DDBJ whole genome shotgun (WGS) entry which is preliminary data.</text>
</comment>
<dbReference type="CDD" id="cd01166">
    <property type="entry name" value="KdgK"/>
    <property type="match status" value="1"/>
</dbReference>
<evidence type="ECO:0000256" key="3">
    <source>
        <dbReference type="ARBA" id="ARBA00022741"/>
    </source>
</evidence>
<keyword evidence="4 7" id="KW-0418">Kinase</keyword>
<evidence type="ECO:0000259" key="6">
    <source>
        <dbReference type="Pfam" id="PF00294"/>
    </source>
</evidence>
<dbReference type="InterPro" id="IPR002139">
    <property type="entry name" value="Ribo/fructo_kinase"/>
</dbReference>
<dbReference type="Pfam" id="PF00294">
    <property type="entry name" value="PfkB"/>
    <property type="match status" value="1"/>
</dbReference>
<dbReference type="NCBIfam" id="TIGR04382">
    <property type="entry name" value="myo_inos_iolC_N"/>
    <property type="match status" value="1"/>
</dbReference>
<dbReference type="eggNOG" id="COG0524">
    <property type="taxonomic scope" value="Bacteria"/>
</dbReference>
<evidence type="ECO:0000313" key="8">
    <source>
        <dbReference type="Proteomes" id="UP000030002"/>
    </source>
</evidence>
<dbReference type="GO" id="GO:0016301">
    <property type="term" value="F:kinase activity"/>
    <property type="evidence" value="ECO:0007669"/>
    <property type="project" value="UniProtKB-KW"/>
</dbReference>
<dbReference type="STRING" id="1385520.N802_05240"/>
<dbReference type="Proteomes" id="UP000030002">
    <property type="component" value="Unassembled WGS sequence"/>
</dbReference>
<dbReference type="EMBL" id="AVPJ01000014">
    <property type="protein sequence ID" value="KGN31010.1"/>
    <property type="molecule type" value="Genomic_DNA"/>
</dbReference>
<evidence type="ECO:0000256" key="4">
    <source>
        <dbReference type="ARBA" id="ARBA00022777"/>
    </source>
</evidence>
<gene>
    <name evidence="7" type="ORF">N802_05240</name>
</gene>
<accession>A0A0A0J0X5</accession>
<dbReference type="AlphaFoldDB" id="A0A0A0J0X5"/>
<comment type="similarity">
    <text evidence="1">Belongs to the carbohydrate kinase PfkB family.</text>
</comment>
<evidence type="ECO:0000256" key="2">
    <source>
        <dbReference type="ARBA" id="ARBA00022679"/>
    </source>
</evidence>
<keyword evidence="3" id="KW-0547">Nucleotide-binding</keyword>